<keyword evidence="17" id="KW-1185">Reference proteome</keyword>
<dbReference type="FunCoup" id="A0A7R8UPD6">
    <property type="interactions" value="193"/>
</dbReference>
<feature type="domain" description="F-BAR" evidence="15">
    <location>
        <begin position="1"/>
        <end position="263"/>
    </location>
</feature>
<dbReference type="PROSITE" id="PS00109">
    <property type="entry name" value="PROTEIN_KINASE_TYR"/>
    <property type="match status" value="1"/>
</dbReference>
<dbReference type="OrthoDB" id="546826at2759"/>
<dbReference type="CDD" id="cd07657">
    <property type="entry name" value="F-BAR_Fes_Fer"/>
    <property type="match status" value="1"/>
</dbReference>
<feature type="compositionally biased region" description="Polar residues" evidence="12">
    <location>
        <begin position="701"/>
        <end position="715"/>
    </location>
</feature>
<dbReference type="InterPro" id="IPR017441">
    <property type="entry name" value="Protein_kinase_ATP_BS"/>
</dbReference>
<dbReference type="CDD" id="cd10361">
    <property type="entry name" value="SH2_Fps_family"/>
    <property type="match status" value="1"/>
</dbReference>
<keyword evidence="1" id="KW-0597">Phosphoprotein</keyword>
<feature type="region of interest" description="Disordered" evidence="12">
    <location>
        <begin position="699"/>
        <end position="738"/>
    </location>
</feature>
<evidence type="ECO:0000313" key="17">
    <source>
        <dbReference type="Proteomes" id="UP000594454"/>
    </source>
</evidence>
<organism evidence="16 17">
    <name type="scientific">Hermetia illucens</name>
    <name type="common">Black soldier fly</name>
    <dbReference type="NCBI Taxonomy" id="343691"/>
    <lineage>
        <taxon>Eukaryota</taxon>
        <taxon>Metazoa</taxon>
        <taxon>Ecdysozoa</taxon>
        <taxon>Arthropoda</taxon>
        <taxon>Hexapoda</taxon>
        <taxon>Insecta</taxon>
        <taxon>Pterygota</taxon>
        <taxon>Neoptera</taxon>
        <taxon>Endopterygota</taxon>
        <taxon>Diptera</taxon>
        <taxon>Brachycera</taxon>
        <taxon>Stratiomyomorpha</taxon>
        <taxon>Stratiomyidae</taxon>
        <taxon>Hermetiinae</taxon>
        <taxon>Hermetia</taxon>
    </lineage>
</organism>
<evidence type="ECO:0000256" key="6">
    <source>
        <dbReference type="ARBA" id="ARBA00023137"/>
    </source>
</evidence>
<evidence type="ECO:0000256" key="12">
    <source>
        <dbReference type="SAM" id="MobiDB-lite"/>
    </source>
</evidence>
<name>A0A7R8UPD6_HERIL</name>
<dbReference type="FunFam" id="3.30.505.10:FF:000051">
    <property type="entry name" value="Tyrosine-protein kinase"/>
    <property type="match status" value="1"/>
</dbReference>
<evidence type="ECO:0000259" key="14">
    <source>
        <dbReference type="PROSITE" id="PS50011"/>
    </source>
</evidence>
<dbReference type="Gene3D" id="3.30.200.20">
    <property type="entry name" value="Phosphorylase Kinase, domain 1"/>
    <property type="match status" value="1"/>
</dbReference>
<dbReference type="InterPro" id="IPR000719">
    <property type="entry name" value="Prot_kinase_dom"/>
</dbReference>
<dbReference type="InterPro" id="IPR001245">
    <property type="entry name" value="Ser-Thr/Tyr_kinase_cat_dom"/>
</dbReference>
<feature type="compositionally biased region" description="Basic residues" evidence="12">
    <location>
        <begin position="722"/>
        <end position="738"/>
    </location>
</feature>
<proteinExistence type="inferred from homology"/>
<feature type="binding site" evidence="10">
    <location>
        <position position="977"/>
    </location>
    <ligand>
        <name>ATP</name>
        <dbReference type="ChEBI" id="CHEBI:30616"/>
    </ligand>
</feature>
<dbReference type="Pfam" id="PF00017">
    <property type="entry name" value="SH2"/>
    <property type="match status" value="1"/>
</dbReference>
<evidence type="ECO:0000256" key="9">
    <source>
        <dbReference type="PROSITE-ProRule" id="PRU01077"/>
    </source>
</evidence>
<dbReference type="InterPro" id="IPR031160">
    <property type="entry name" value="F_BAR_dom"/>
</dbReference>
<dbReference type="InterPro" id="IPR036860">
    <property type="entry name" value="SH2_dom_sf"/>
</dbReference>
<dbReference type="GO" id="GO:0002009">
    <property type="term" value="P:morphogenesis of an epithelium"/>
    <property type="evidence" value="ECO:0007669"/>
    <property type="project" value="UniProtKB-ARBA"/>
</dbReference>
<evidence type="ECO:0000256" key="4">
    <source>
        <dbReference type="ARBA" id="ARBA00022777"/>
    </source>
</evidence>
<keyword evidence="6 11" id="KW-0829">Tyrosine-protein kinase</keyword>
<dbReference type="InterPro" id="IPR020635">
    <property type="entry name" value="Tyr_kinase_cat_dom"/>
</dbReference>
<dbReference type="SMART" id="SM00219">
    <property type="entry name" value="TyrKc"/>
    <property type="match status" value="1"/>
</dbReference>
<keyword evidence="3 10" id="KW-0547">Nucleotide-binding</keyword>
<comment type="similarity">
    <text evidence="11">Belongs to the protein kinase superfamily. Tyr protein kinase family.</text>
</comment>
<dbReference type="AlphaFoldDB" id="A0A7R8UPD6"/>
<dbReference type="Gene3D" id="3.30.505.10">
    <property type="entry name" value="SH2 domain"/>
    <property type="match status" value="1"/>
</dbReference>
<dbReference type="InterPro" id="IPR008266">
    <property type="entry name" value="Tyr_kinase_AS"/>
</dbReference>
<feature type="domain" description="Protein kinase" evidence="14">
    <location>
        <begin position="948"/>
        <end position="1203"/>
    </location>
</feature>
<dbReference type="PROSITE" id="PS00107">
    <property type="entry name" value="PROTEIN_KINASE_ATP"/>
    <property type="match status" value="1"/>
</dbReference>
<dbReference type="Pfam" id="PF07714">
    <property type="entry name" value="PK_Tyr_Ser-Thr"/>
    <property type="match status" value="1"/>
</dbReference>
<dbReference type="PROSITE" id="PS50011">
    <property type="entry name" value="PROTEIN_KINASE_DOM"/>
    <property type="match status" value="1"/>
</dbReference>
<accession>A0A7R8UPD6</accession>
<keyword evidence="9" id="KW-0175">Coiled coil</keyword>
<dbReference type="FunFam" id="3.30.200.20:FF:000089">
    <property type="entry name" value="Tyrosine-protein kinase"/>
    <property type="match status" value="1"/>
</dbReference>
<dbReference type="SUPFAM" id="SSF55550">
    <property type="entry name" value="SH2 domain"/>
    <property type="match status" value="1"/>
</dbReference>
<dbReference type="PRINTS" id="PR00109">
    <property type="entry name" value="TYRKINASE"/>
</dbReference>
<evidence type="ECO:0000259" key="15">
    <source>
        <dbReference type="PROSITE" id="PS51741"/>
    </source>
</evidence>
<dbReference type="InterPro" id="IPR011009">
    <property type="entry name" value="Kinase-like_dom_sf"/>
</dbReference>
<dbReference type="SUPFAM" id="SSF56112">
    <property type="entry name" value="Protein kinase-like (PK-like)"/>
    <property type="match status" value="1"/>
</dbReference>
<dbReference type="PROSITE" id="PS51741">
    <property type="entry name" value="F_BAR"/>
    <property type="match status" value="1"/>
</dbReference>
<dbReference type="GO" id="GO:0005524">
    <property type="term" value="F:ATP binding"/>
    <property type="evidence" value="ECO:0007669"/>
    <property type="project" value="UniProtKB-UniRule"/>
</dbReference>
<evidence type="ECO:0000259" key="13">
    <source>
        <dbReference type="PROSITE" id="PS50001"/>
    </source>
</evidence>
<feature type="region of interest" description="Disordered" evidence="12">
    <location>
        <begin position="437"/>
        <end position="467"/>
    </location>
</feature>
<dbReference type="Gene3D" id="1.10.510.10">
    <property type="entry name" value="Transferase(Phosphotransferase) domain 1"/>
    <property type="match status" value="1"/>
</dbReference>
<evidence type="ECO:0000256" key="2">
    <source>
        <dbReference type="ARBA" id="ARBA00022679"/>
    </source>
</evidence>
<dbReference type="InterPro" id="IPR001060">
    <property type="entry name" value="FCH_dom"/>
</dbReference>
<dbReference type="FunFam" id="1.10.510.10:FF:000212">
    <property type="entry name" value="Tyrosine-protein kinase"/>
    <property type="match status" value="1"/>
</dbReference>
<keyword evidence="2 11" id="KW-0808">Transferase</keyword>
<gene>
    <name evidence="16" type="ORF">HERILL_LOCUS7442</name>
</gene>
<dbReference type="InterPro" id="IPR027267">
    <property type="entry name" value="AH/BAR_dom_sf"/>
</dbReference>
<evidence type="ECO:0000256" key="7">
    <source>
        <dbReference type="ARBA" id="ARBA00051245"/>
    </source>
</evidence>
<dbReference type="SMART" id="SM00252">
    <property type="entry name" value="SH2"/>
    <property type="match status" value="1"/>
</dbReference>
<evidence type="ECO:0000256" key="3">
    <source>
        <dbReference type="ARBA" id="ARBA00022741"/>
    </source>
</evidence>
<dbReference type="SUPFAM" id="SSF103657">
    <property type="entry name" value="BAR/IMD domain-like"/>
    <property type="match status" value="1"/>
</dbReference>
<evidence type="ECO:0000256" key="1">
    <source>
        <dbReference type="ARBA" id="ARBA00022553"/>
    </source>
</evidence>
<feature type="compositionally biased region" description="Low complexity" evidence="12">
    <location>
        <begin position="520"/>
        <end position="532"/>
    </location>
</feature>
<evidence type="ECO:0000256" key="10">
    <source>
        <dbReference type="PROSITE-ProRule" id="PRU10141"/>
    </source>
</evidence>
<dbReference type="FunFam" id="1.20.1270.60:FF:000064">
    <property type="entry name" value="Tyrosine-protein kinase"/>
    <property type="match status" value="1"/>
</dbReference>
<dbReference type="PANTHER" id="PTHR24418">
    <property type="entry name" value="TYROSINE-PROTEIN KINASE"/>
    <property type="match status" value="1"/>
</dbReference>
<keyword evidence="4 11" id="KW-0418">Kinase</keyword>
<keyword evidence="8" id="KW-0727">SH2 domain</keyword>
<dbReference type="Pfam" id="PF00611">
    <property type="entry name" value="FCH"/>
    <property type="match status" value="1"/>
</dbReference>
<dbReference type="SMART" id="SM00055">
    <property type="entry name" value="FCH"/>
    <property type="match status" value="1"/>
</dbReference>
<dbReference type="InParanoid" id="A0A7R8UPD6"/>
<keyword evidence="5 10" id="KW-0067">ATP-binding</keyword>
<feature type="region of interest" description="Disordered" evidence="12">
    <location>
        <begin position="512"/>
        <end position="537"/>
    </location>
</feature>
<reference evidence="16 17" key="1">
    <citation type="submission" date="2020-11" db="EMBL/GenBank/DDBJ databases">
        <authorList>
            <person name="Wallbank WR R."/>
            <person name="Pardo Diaz C."/>
            <person name="Kozak K."/>
            <person name="Martin S."/>
            <person name="Jiggins C."/>
            <person name="Moest M."/>
            <person name="Warren A I."/>
            <person name="Generalovic N T."/>
            <person name="Byers J.R.P. K."/>
            <person name="Montejo-Kovacevich G."/>
            <person name="Yen C E."/>
        </authorList>
    </citation>
    <scope>NUCLEOTIDE SEQUENCE [LARGE SCALE GENOMIC DNA]</scope>
</reference>
<sequence>MGFSSALQSRAAHEALLVRFDAEIRLMEIMKRSILLKAKVDKEYAINLAAVAQQGLKVDRADDLQGSLITKSWRAYMDELDHQAKQFKTNAEMCEMVCDKISYLSQDKRKARKAYQEEHTKISARLNHLTDEVIRKKSEYQKHLEGYKALRTRFEEHYIKSGRGGRKLDDVRDKYQKACRKLHLTHNEYVMLIAEAIEVEKDFRTVLLPGLLEHQQSIQESFILLWKNMLQEIIQFSDLTSDKFVEIQKKIETIVNNIIPAEEYREFTERHKTSPATPIQFQFDETLLEDIPGKLQSNTLTVDNLTVDWLRTRLNDLEIAIKDCQKKQEKMICDLNGSALHTNGGINGLGDDTLKQSKDMNSLRCQEKQKQKLADMIKTALSEVGCEELPSGCDDHLAVEQNFIENNFNNEQPGSTNSTTSLILQRGAGVMSLFRGPFKRKSTPLTPTAKQRTRTDTKVRSQSLGSLSVNSTSASDLEAVELEDTTVKQSSSKSVLFVDGSTNTYADLNDVTTPSKNCDTNNSNIPSTSSSPVEMGATESPQTQLLTVEINTTGSTKSSIDARLDQIDEINKSLDDKMKKPQPDEGLQCPKINYDAITEVKTEDILINDAQLFQPTQPIPTITIETPEIKSILKDTKEATQEVSEDPSASFTGVIPKKRSSSFSNRSLNSILLTFKEMSFTRNFSSSKSHLRRKSIDCTISPGSNHQQNSANTTEGKFLKQSSKRMKHEKKISKSKKSLRSTFRTRLQMFNTSKNKGKCDRCSKRKIHPSKSVADFKKEFHTDEMFENEFCMCTNGTNNASNNHVDQVTAVSPEDANVITIKEHTYSELFGMSFTGNRPLYEEEWFHGVLPREEVVRLLKNKGDFLVRETIRNDESQIVLSVSWNGHKHFIIQTTADGHYRFEGPPFPSIKELIMHQHQSELPVTVKSGAILRRPVLRERWELSNDDVILLEKIGRGNFGDVYKAKLKSTKQDVAVKTCRMTLPEEQKRKFLQEGRILKQYDHPNIVKLIGICVQKQPIMIVMELVPGGSLLNFLRKNANTFTSKQLMGMCKDAAAGMRYLESKNCIHRDLAARNCLIDFENSVKISDFGMSREEEEYIVSDGMKQIPVKWTAPEALNFGKYTSLCDVWSYGILMWEIFSKGNTPYSGMSNSSARERIDAGYRMPAPENTPPEMYRLMLKCWSAEPESRPHFDEIYTVVEALMLRE</sequence>
<evidence type="ECO:0000256" key="8">
    <source>
        <dbReference type="PROSITE-ProRule" id="PRU00191"/>
    </source>
</evidence>
<evidence type="ECO:0000256" key="11">
    <source>
        <dbReference type="RuleBase" id="RU362096"/>
    </source>
</evidence>
<evidence type="ECO:0000256" key="5">
    <source>
        <dbReference type="ARBA" id="ARBA00022840"/>
    </source>
</evidence>
<dbReference type="EMBL" id="LR899011">
    <property type="protein sequence ID" value="CAD7084554.1"/>
    <property type="molecule type" value="Genomic_DNA"/>
</dbReference>
<dbReference type="InterPro" id="IPR000980">
    <property type="entry name" value="SH2"/>
</dbReference>
<dbReference type="Gene3D" id="1.20.1270.60">
    <property type="entry name" value="Arfaptin homology (AH) domain/BAR domain"/>
    <property type="match status" value="1"/>
</dbReference>
<dbReference type="InterPro" id="IPR035849">
    <property type="entry name" value="Fes/Fps/Fer_SH2"/>
</dbReference>
<dbReference type="CDD" id="cd05041">
    <property type="entry name" value="PTKc_Fes_like"/>
    <property type="match status" value="1"/>
</dbReference>
<dbReference type="Proteomes" id="UP000594454">
    <property type="component" value="Chromosome 3"/>
</dbReference>
<dbReference type="GO" id="GO:0004715">
    <property type="term" value="F:non-membrane spanning protein tyrosine kinase activity"/>
    <property type="evidence" value="ECO:0007669"/>
    <property type="project" value="UniProtKB-EC"/>
</dbReference>
<dbReference type="PROSITE" id="PS50001">
    <property type="entry name" value="SH2"/>
    <property type="match status" value="1"/>
</dbReference>
<dbReference type="InterPro" id="IPR050198">
    <property type="entry name" value="Non-receptor_tyrosine_kinases"/>
</dbReference>
<evidence type="ECO:0000313" key="16">
    <source>
        <dbReference type="EMBL" id="CAD7084554.1"/>
    </source>
</evidence>
<protein>
    <recommendedName>
        <fullName evidence="11">Tyrosine-protein kinase</fullName>
        <ecNumber evidence="11">2.7.10.2</ecNumber>
    </recommendedName>
</protein>
<feature type="domain" description="SH2" evidence="13">
    <location>
        <begin position="845"/>
        <end position="936"/>
    </location>
</feature>
<dbReference type="EC" id="2.7.10.2" evidence="11"/>
<comment type="catalytic activity">
    <reaction evidence="7 11">
        <text>L-tyrosyl-[protein] + ATP = O-phospho-L-tyrosyl-[protein] + ADP + H(+)</text>
        <dbReference type="Rhea" id="RHEA:10596"/>
        <dbReference type="Rhea" id="RHEA-COMP:10136"/>
        <dbReference type="Rhea" id="RHEA-COMP:20101"/>
        <dbReference type="ChEBI" id="CHEBI:15378"/>
        <dbReference type="ChEBI" id="CHEBI:30616"/>
        <dbReference type="ChEBI" id="CHEBI:46858"/>
        <dbReference type="ChEBI" id="CHEBI:61978"/>
        <dbReference type="ChEBI" id="CHEBI:456216"/>
        <dbReference type="EC" id="2.7.10.2"/>
    </reaction>
</comment>